<evidence type="ECO:0000313" key="8">
    <source>
        <dbReference type="EMBL" id="EPE25321.1"/>
    </source>
</evidence>
<organism evidence="8 9">
    <name type="scientific">Glarea lozoyensis (strain ATCC 20868 / MF5171)</name>
    <dbReference type="NCBI Taxonomy" id="1116229"/>
    <lineage>
        <taxon>Eukaryota</taxon>
        <taxon>Fungi</taxon>
        <taxon>Dikarya</taxon>
        <taxon>Ascomycota</taxon>
        <taxon>Pezizomycotina</taxon>
        <taxon>Leotiomycetes</taxon>
        <taxon>Helotiales</taxon>
        <taxon>Helotiaceae</taxon>
        <taxon>Glarea</taxon>
    </lineage>
</organism>
<dbReference type="KEGG" id="glz:GLAREA_01233"/>
<keyword evidence="5 7" id="KW-0472">Membrane</keyword>
<keyword evidence="9" id="KW-1185">Reference proteome</keyword>
<evidence type="ECO:0000256" key="7">
    <source>
        <dbReference type="SAM" id="Phobius"/>
    </source>
</evidence>
<evidence type="ECO:0008006" key="10">
    <source>
        <dbReference type="Google" id="ProtNLM"/>
    </source>
</evidence>
<dbReference type="GeneID" id="19460291"/>
<feature type="transmembrane region" description="Helical" evidence="7">
    <location>
        <begin position="172"/>
        <end position="192"/>
    </location>
</feature>
<dbReference type="Gene3D" id="1.20.1740.10">
    <property type="entry name" value="Amino acid/polyamine transporter I"/>
    <property type="match status" value="1"/>
</dbReference>
<comment type="subcellular location">
    <subcellularLocation>
        <location evidence="1">Membrane</location>
        <topology evidence="1">Multi-pass membrane protein</topology>
    </subcellularLocation>
</comment>
<dbReference type="PIRSF" id="PIRSF006060">
    <property type="entry name" value="AA_transporter"/>
    <property type="match status" value="1"/>
</dbReference>
<evidence type="ECO:0000256" key="5">
    <source>
        <dbReference type="ARBA" id="ARBA00023136"/>
    </source>
</evidence>
<gene>
    <name evidence="8" type="ORF">GLAREA_01233</name>
</gene>
<feature type="transmembrane region" description="Helical" evidence="7">
    <location>
        <begin position="454"/>
        <end position="474"/>
    </location>
</feature>
<dbReference type="GO" id="GO:0016020">
    <property type="term" value="C:membrane"/>
    <property type="evidence" value="ECO:0007669"/>
    <property type="project" value="UniProtKB-SubCell"/>
</dbReference>
<sequence>MTDFKDEGITTVNAFDDSKASNGSIEENSQSKSGGPAKAQVNILERYINPAAIINFGFTLQAAWEASGSSIQFSLLNGGPASLVWGSLLAGVGSTAIAISLAEMASLDPVVGAQYRWSAAFAPSNNAFWGLFQGWITVWAWITATAASPAYLSNIVTGLAIFNYPTYEPQRWHGTLMMWGFVIIPVVWNFWFRRMLNTLEMIGGICHVVFFIVSVTTLVVLAERSSPSFVFNTIWNEFSGWTNPGVAFSLGIITVTFPITAFDGVLHMSDEVKGARTQVPHSMILAVSLNSIMQFAFMVTLMFCIGDVDQVVNTPTLLPIIEIYYQATKSKAATNLLVAMIALILFISLFNIFASVSRLAWAFARDNGLPFSKTFSYVHPTLKIPINALLLVGGVCCLLSLINIGSSTAFNALISLPTIALYVSYFIPILFLTIRKLQNRHPVYGPFKLGRWGLPINLFSMAYILYIVTFLPFPSFKSVTAVNMNYAGPIMGAIILIAIGDWFITGKRRFHVPTSRVAMADE</sequence>
<dbReference type="OMA" id="SNAFVWD"/>
<accession>S3CZT5</accession>
<evidence type="ECO:0000256" key="4">
    <source>
        <dbReference type="ARBA" id="ARBA00022989"/>
    </source>
</evidence>
<dbReference type="AlphaFoldDB" id="S3CZT5"/>
<evidence type="ECO:0000256" key="2">
    <source>
        <dbReference type="ARBA" id="ARBA00022448"/>
    </source>
</evidence>
<dbReference type="PANTHER" id="PTHR45649:SF5">
    <property type="entry name" value="GABA TRANSPORTER (EUROFUNG)-RELATED"/>
    <property type="match status" value="1"/>
</dbReference>
<dbReference type="OrthoDB" id="3257095at2759"/>
<feature type="transmembrane region" description="Helical" evidence="7">
    <location>
        <begin position="241"/>
        <end position="262"/>
    </location>
</feature>
<feature type="transmembrane region" description="Helical" evidence="7">
    <location>
        <begin position="410"/>
        <end position="434"/>
    </location>
</feature>
<dbReference type="EMBL" id="KE145371">
    <property type="protein sequence ID" value="EPE25321.1"/>
    <property type="molecule type" value="Genomic_DNA"/>
</dbReference>
<feature type="compositionally biased region" description="Polar residues" evidence="6">
    <location>
        <begin position="20"/>
        <end position="33"/>
    </location>
</feature>
<feature type="transmembrane region" description="Helical" evidence="7">
    <location>
        <begin position="336"/>
        <end position="363"/>
    </location>
</feature>
<evidence type="ECO:0000256" key="6">
    <source>
        <dbReference type="SAM" id="MobiDB-lite"/>
    </source>
</evidence>
<evidence type="ECO:0000313" key="9">
    <source>
        <dbReference type="Proteomes" id="UP000016922"/>
    </source>
</evidence>
<keyword evidence="2" id="KW-0813">Transport</keyword>
<dbReference type="eggNOG" id="KOG1289">
    <property type="taxonomic scope" value="Eukaryota"/>
</dbReference>
<dbReference type="HOGENOM" id="CLU_004495_6_2_1"/>
<dbReference type="RefSeq" id="XP_008086640.1">
    <property type="nucleotide sequence ID" value="XM_008088449.1"/>
</dbReference>
<dbReference type="Proteomes" id="UP000016922">
    <property type="component" value="Unassembled WGS sequence"/>
</dbReference>
<feature type="transmembrane region" description="Helical" evidence="7">
    <location>
        <begin position="199"/>
        <end position="221"/>
    </location>
</feature>
<dbReference type="InterPro" id="IPR002293">
    <property type="entry name" value="AA/rel_permease1"/>
</dbReference>
<proteinExistence type="predicted"/>
<feature type="region of interest" description="Disordered" evidence="6">
    <location>
        <begin position="15"/>
        <end position="36"/>
    </location>
</feature>
<keyword evidence="4 7" id="KW-1133">Transmembrane helix</keyword>
<protein>
    <recommendedName>
        <fullName evidence="10">Amino acid transporter</fullName>
    </recommendedName>
</protein>
<feature type="transmembrane region" description="Helical" evidence="7">
    <location>
        <begin position="384"/>
        <end position="404"/>
    </location>
</feature>
<dbReference type="GO" id="GO:0022857">
    <property type="term" value="F:transmembrane transporter activity"/>
    <property type="evidence" value="ECO:0007669"/>
    <property type="project" value="InterPro"/>
</dbReference>
<dbReference type="PANTHER" id="PTHR45649">
    <property type="entry name" value="AMINO-ACID PERMEASE BAT1"/>
    <property type="match status" value="1"/>
</dbReference>
<name>S3CZT5_GLAL2</name>
<keyword evidence="3 7" id="KW-0812">Transmembrane</keyword>
<feature type="transmembrane region" description="Helical" evidence="7">
    <location>
        <begin position="486"/>
        <end position="504"/>
    </location>
</feature>
<reference evidence="8 9" key="1">
    <citation type="journal article" date="2013" name="BMC Genomics">
        <title>Genomics-driven discovery of the pneumocandin biosynthetic gene cluster in the fungus Glarea lozoyensis.</title>
        <authorList>
            <person name="Chen L."/>
            <person name="Yue Q."/>
            <person name="Zhang X."/>
            <person name="Xiang M."/>
            <person name="Wang C."/>
            <person name="Li S."/>
            <person name="Che Y."/>
            <person name="Ortiz-Lopez F.J."/>
            <person name="Bills G.F."/>
            <person name="Liu X."/>
            <person name="An Z."/>
        </authorList>
    </citation>
    <scope>NUCLEOTIDE SEQUENCE [LARGE SCALE GENOMIC DNA]</scope>
    <source>
        <strain evidence="9">ATCC 20868 / MF5171</strain>
    </source>
</reference>
<feature type="transmembrane region" description="Helical" evidence="7">
    <location>
        <begin position="283"/>
        <end position="303"/>
    </location>
</feature>
<evidence type="ECO:0000256" key="3">
    <source>
        <dbReference type="ARBA" id="ARBA00022692"/>
    </source>
</evidence>
<dbReference type="Pfam" id="PF13520">
    <property type="entry name" value="AA_permease_2"/>
    <property type="match status" value="1"/>
</dbReference>
<feature type="transmembrane region" description="Helical" evidence="7">
    <location>
        <begin position="128"/>
        <end position="152"/>
    </location>
</feature>
<evidence type="ECO:0000256" key="1">
    <source>
        <dbReference type="ARBA" id="ARBA00004141"/>
    </source>
</evidence>